<feature type="domain" description="D-3-phosphoglycerate dehydrogenase ASB" evidence="11">
    <location>
        <begin position="327"/>
        <end position="439"/>
    </location>
</feature>
<evidence type="ECO:0000256" key="7">
    <source>
        <dbReference type="ARBA" id="ARBA00023027"/>
    </source>
</evidence>
<dbReference type="PROSITE" id="PS00065">
    <property type="entry name" value="D_2_HYDROXYACID_DH_1"/>
    <property type="match status" value="1"/>
</dbReference>
<evidence type="ECO:0000256" key="5">
    <source>
        <dbReference type="ARBA" id="ARBA00022605"/>
    </source>
</evidence>
<accession>A0A382D229</accession>
<sequence>MKILVSDPITENGLSVLKDANFDVVELPDGTPEEIAKASRDIHGWVIRSGTKVTAKMIENAENLNVIARAGVGLDNIDIPVATRRGVVVMNTPDVNTISAAEHTIAIMLTLSRNITTGDLGIKQGEWNRHALVGTELRNKTLGIVGLGKIGREVLTRCRSFGMNILGYDPYISQDLFNVEEVKIVDIDKLTAEADYITIHVPLNNSTHDLFDYDRLSSMKSTARIVNVARGGIINEIDLAKALKKGKIAGAAIDVFSSEPVENTNPLLSAPNIVLTPHLGASTEEAKEAVSIAVCEQVRDYLIYDKLINAVNMPFSNITKLKEIQVNLELAELMGNIQGQLNPGVIKRIQVECSGTMDEAKPAALAFIKGLLTNRIPDRVNYINAESLAVELGISIEHSYTSDSGSYTNLIRTRLSGGSKPTRIAGCVFEGNRIRLVNILGYEMDVNPYGTMLFTRNKDVPGVIGNVGTILGKA</sequence>
<dbReference type="Pfam" id="PF19304">
    <property type="entry name" value="PGDH_inter"/>
    <property type="match status" value="1"/>
</dbReference>
<dbReference type="PANTHER" id="PTHR42789">
    <property type="entry name" value="D-ISOMER SPECIFIC 2-HYDROXYACID DEHYDROGENASE FAMILY PROTEIN (AFU_ORTHOLOGUE AFUA_6G10090)"/>
    <property type="match status" value="1"/>
</dbReference>
<dbReference type="Gene3D" id="3.30.1330.90">
    <property type="entry name" value="D-3-phosphoglycerate dehydrogenase, domain 3"/>
    <property type="match status" value="1"/>
</dbReference>
<evidence type="ECO:0000256" key="4">
    <source>
        <dbReference type="ARBA" id="ARBA00021582"/>
    </source>
</evidence>
<dbReference type="InterPro" id="IPR050857">
    <property type="entry name" value="D-2-hydroxyacid_DH"/>
</dbReference>
<comment type="pathway">
    <text evidence="1">Amino-acid biosynthesis; L-serine biosynthesis; L-serine from 3-phospho-D-glycerate: step 1/3.</text>
</comment>
<evidence type="ECO:0000256" key="2">
    <source>
        <dbReference type="ARBA" id="ARBA00005854"/>
    </source>
</evidence>
<dbReference type="EC" id="1.1.1.95" evidence="3"/>
<proteinExistence type="inferred from homology"/>
<evidence type="ECO:0000313" key="12">
    <source>
        <dbReference type="EMBL" id="SVB31637.1"/>
    </source>
</evidence>
<dbReference type="InterPro" id="IPR045626">
    <property type="entry name" value="PGDH_ASB_dom"/>
</dbReference>
<evidence type="ECO:0000259" key="10">
    <source>
        <dbReference type="Pfam" id="PF02826"/>
    </source>
</evidence>
<feature type="domain" description="D-isomer specific 2-hydroxyacid dehydrogenase catalytic" evidence="9">
    <location>
        <begin position="3"/>
        <end position="312"/>
    </location>
</feature>
<dbReference type="Gene3D" id="3.40.50.720">
    <property type="entry name" value="NAD(P)-binding Rossmann-like Domain"/>
    <property type="match status" value="2"/>
</dbReference>
<dbReference type="GO" id="GO:0004617">
    <property type="term" value="F:phosphoglycerate dehydrogenase activity"/>
    <property type="evidence" value="ECO:0007669"/>
    <property type="project" value="UniProtKB-EC"/>
</dbReference>
<dbReference type="AlphaFoldDB" id="A0A382D229"/>
<evidence type="ECO:0000259" key="9">
    <source>
        <dbReference type="Pfam" id="PF00389"/>
    </source>
</evidence>
<dbReference type="SUPFAM" id="SSF51735">
    <property type="entry name" value="NAD(P)-binding Rossmann-fold domains"/>
    <property type="match status" value="1"/>
</dbReference>
<feature type="non-terminal residue" evidence="12">
    <location>
        <position position="474"/>
    </location>
</feature>
<evidence type="ECO:0000256" key="1">
    <source>
        <dbReference type="ARBA" id="ARBA00005216"/>
    </source>
</evidence>
<dbReference type="Pfam" id="PF00389">
    <property type="entry name" value="2-Hacid_dh"/>
    <property type="match status" value="1"/>
</dbReference>
<dbReference type="SUPFAM" id="SSF52283">
    <property type="entry name" value="Formate/glycerate dehydrogenase catalytic domain-like"/>
    <property type="match status" value="1"/>
</dbReference>
<dbReference type="Gene3D" id="3.30.70.260">
    <property type="match status" value="1"/>
</dbReference>
<evidence type="ECO:0000256" key="6">
    <source>
        <dbReference type="ARBA" id="ARBA00023002"/>
    </source>
</evidence>
<dbReference type="PANTHER" id="PTHR42789:SF1">
    <property type="entry name" value="D-ISOMER SPECIFIC 2-HYDROXYACID DEHYDROGENASE FAMILY PROTEIN (AFU_ORTHOLOGUE AFUA_6G10090)"/>
    <property type="match status" value="1"/>
</dbReference>
<dbReference type="PROSITE" id="PS00671">
    <property type="entry name" value="D_2_HYDROXYACID_DH_3"/>
    <property type="match status" value="1"/>
</dbReference>
<dbReference type="UniPathway" id="UPA00135">
    <property type="reaction ID" value="UER00196"/>
</dbReference>
<comment type="similarity">
    <text evidence="2">Belongs to the D-isomer specific 2-hydroxyacid dehydrogenase family.</text>
</comment>
<keyword evidence="7" id="KW-0520">NAD</keyword>
<dbReference type="NCBIfam" id="TIGR01327">
    <property type="entry name" value="PGDH"/>
    <property type="match status" value="1"/>
</dbReference>
<dbReference type="InterPro" id="IPR036291">
    <property type="entry name" value="NAD(P)-bd_dom_sf"/>
</dbReference>
<dbReference type="InterPro" id="IPR006139">
    <property type="entry name" value="D-isomer_2_OHA_DH_cat_dom"/>
</dbReference>
<dbReference type="InterPro" id="IPR029753">
    <property type="entry name" value="D-isomer_DH_CS"/>
</dbReference>
<evidence type="ECO:0000259" key="11">
    <source>
        <dbReference type="Pfam" id="PF19304"/>
    </source>
</evidence>
<reference evidence="12" key="1">
    <citation type="submission" date="2018-05" db="EMBL/GenBank/DDBJ databases">
        <authorList>
            <person name="Lanie J.A."/>
            <person name="Ng W.-L."/>
            <person name="Kazmierczak K.M."/>
            <person name="Andrzejewski T.M."/>
            <person name="Davidsen T.M."/>
            <person name="Wayne K.J."/>
            <person name="Tettelin H."/>
            <person name="Glass J.I."/>
            <person name="Rusch D."/>
            <person name="Podicherti R."/>
            <person name="Tsui H.-C.T."/>
            <person name="Winkler M.E."/>
        </authorList>
    </citation>
    <scope>NUCLEOTIDE SEQUENCE</scope>
</reference>
<name>A0A382D229_9ZZZZ</name>
<dbReference type="InterPro" id="IPR006236">
    <property type="entry name" value="PGDH"/>
</dbReference>
<dbReference type="EMBL" id="UINC01036927">
    <property type="protein sequence ID" value="SVB31637.1"/>
    <property type="molecule type" value="Genomic_DNA"/>
</dbReference>
<dbReference type="Pfam" id="PF02826">
    <property type="entry name" value="2-Hacid_dh_C"/>
    <property type="match status" value="1"/>
</dbReference>
<dbReference type="InterPro" id="IPR006140">
    <property type="entry name" value="D-isomer_DH_NAD-bd"/>
</dbReference>
<dbReference type="CDD" id="cd12173">
    <property type="entry name" value="PGDH_4"/>
    <property type="match status" value="1"/>
</dbReference>
<dbReference type="SUPFAM" id="SSF143548">
    <property type="entry name" value="Serine metabolism enzymes domain"/>
    <property type="match status" value="1"/>
</dbReference>
<gene>
    <name evidence="12" type="ORF">METZ01_LOCUS184491</name>
</gene>
<feature type="domain" description="D-isomer specific 2-hydroxyacid dehydrogenase NAD-binding" evidence="10">
    <location>
        <begin position="105"/>
        <end position="280"/>
    </location>
</feature>
<dbReference type="GO" id="GO:0051287">
    <property type="term" value="F:NAD binding"/>
    <property type="evidence" value="ECO:0007669"/>
    <property type="project" value="InterPro"/>
</dbReference>
<evidence type="ECO:0000256" key="3">
    <source>
        <dbReference type="ARBA" id="ARBA00013143"/>
    </source>
</evidence>
<evidence type="ECO:0000256" key="8">
    <source>
        <dbReference type="ARBA" id="ARBA00048731"/>
    </source>
</evidence>
<dbReference type="FunFam" id="3.40.50.720:FF:000021">
    <property type="entry name" value="D-3-phosphoglycerate dehydrogenase"/>
    <property type="match status" value="1"/>
</dbReference>
<dbReference type="InterPro" id="IPR029752">
    <property type="entry name" value="D-isomer_DH_CS1"/>
</dbReference>
<dbReference type="InterPro" id="IPR029009">
    <property type="entry name" value="ASB_dom_sf"/>
</dbReference>
<organism evidence="12">
    <name type="scientific">marine metagenome</name>
    <dbReference type="NCBI Taxonomy" id="408172"/>
    <lineage>
        <taxon>unclassified sequences</taxon>
        <taxon>metagenomes</taxon>
        <taxon>ecological metagenomes</taxon>
    </lineage>
</organism>
<dbReference type="GO" id="GO:0006564">
    <property type="term" value="P:L-serine biosynthetic process"/>
    <property type="evidence" value="ECO:0007669"/>
    <property type="project" value="InterPro"/>
</dbReference>
<protein>
    <recommendedName>
        <fullName evidence="4">D-3-phosphoglycerate dehydrogenase</fullName>
        <ecNumber evidence="3">1.1.1.95</ecNumber>
    </recommendedName>
</protein>
<keyword evidence="5" id="KW-0028">Amino-acid biosynthesis</keyword>
<comment type="catalytic activity">
    <reaction evidence="8">
        <text>(2R)-3-phosphoglycerate + NAD(+) = 3-phosphooxypyruvate + NADH + H(+)</text>
        <dbReference type="Rhea" id="RHEA:12641"/>
        <dbReference type="ChEBI" id="CHEBI:15378"/>
        <dbReference type="ChEBI" id="CHEBI:18110"/>
        <dbReference type="ChEBI" id="CHEBI:57540"/>
        <dbReference type="ChEBI" id="CHEBI:57945"/>
        <dbReference type="ChEBI" id="CHEBI:58272"/>
        <dbReference type="EC" id="1.1.1.95"/>
    </reaction>
</comment>
<keyword evidence="6" id="KW-0560">Oxidoreductase</keyword>